<dbReference type="AlphaFoldDB" id="A0A8T2TV59"/>
<evidence type="ECO:0000313" key="1">
    <source>
        <dbReference type="EMBL" id="KAH7426160.1"/>
    </source>
</evidence>
<dbReference type="EMBL" id="CM035416">
    <property type="protein sequence ID" value="KAH7426160.1"/>
    <property type="molecule type" value="Genomic_DNA"/>
</dbReference>
<reference evidence="1" key="1">
    <citation type="submission" date="2021-08" db="EMBL/GenBank/DDBJ databases">
        <title>WGS assembly of Ceratopteris richardii.</title>
        <authorList>
            <person name="Marchant D.B."/>
            <person name="Chen G."/>
            <person name="Jenkins J."/>
            <person name="Shu S."/>
            <person name="Leebens-Mack J."/>
            <person name="Grimwood J."/>
            <person name="Schmutz J."/>
            <person name="Soltis P."/>
            <person name="Soltis D."/>
            <person name="Chen Z.-H."/>
        </authorList>
    </citation>
    <scope>NUCLEOTIDE SEQUENCE</scope>
    <source>
        <strain evidence="1">Whitten #5841</strain>
        <tissue evidence="1">Leaf</tissue>
    </source>
</reference>
<accession>A0A8T2TV59</accession>
<protein>
    <submittedName>
        <fullName evidence="1">Uncharacterized protein</fullName>
    </submittedName>
</protein>
<comment type="caution">
    <text evidence="1">The sequence shown here is derived from an EMBL/GenBank/DDBJ whole genome shotgun (WGS) entry which is preliminary data.</text>
</comment>
<evidence type="ECO:0000313" key="2">
    <source>
        <dbReference type="Proteomes" id="UP000825935"/>
    </source>
</evidence>
<proteinExistence type="predicted"/>
<organism evidence="1 2">
    <name type="scientific">Ceratopteris richardii</name>
    <name type="common">Triangle waterfern</name>
    <dbReference type="NCBI Taxonomy" id="49495"/>
    <lineage>
        <taxon>Eukaryota</taxon>
        <taxon>Viridiplantae</taxon>
        <taxon>Streptophyta</taxon>
        <taxon>Embryophyta</taxon>
        <taxon>Tracheophyta</taxon>
        <taxon>Polypodiopsida</taxon>
        <taxon>Polypodiidae</taxon>
        <taxon>Polypodiales</taxon>
        <taxon>Pteridineae</taxon>
        <taxon>Pteridaceae</taxon>
        <taxon>Parkerioideae</taxon>
        <taxon>Ceratopteris</taxon>
    </lineage>
</organism>
<gene>
    <name evidence="1" type="ORF">KP509_11G087200</name>
</gene>
<name>A0A8T2TV59_CERRI</name>
<dbReference type="Proteomes" id="UP000825935">
    <property type="component" value="Chromosome 11"/>
</dbReference>
<keyword evidence="2" id="KW-1185">Reference proteome</keyword>
<sequence length="27" mass="3046">MFYKYIHDKAKTLFMAAQNALVRNGGG</sequence>